<evidence type="ECO:0000256" key="11">
    <source>
        <dbReference type="RuleBase" id="RU003695"/>
    </source>
</evidence>
<dbReference type="InterPro" id="IPR022272">
    <property type="entry name" value="Lipocalin_CS"/>
</dbReference>
<dbReference type="GO" id="GO:0006629">
    <property type="term" value="P:lipid metabolic process"/>
    <property type="evidence" value="ECO:0007669"/>
    <property type="project" value="TreeGrafter"/>
</dbReference>
<comment type="caution">
    <text evidence="13">The sequence shown here is derived from an EMBL/GenBank/DDBJ whole genome shotgun (WGS) entry which is preliminary data.</text>
</comment>
<evidence type="ECO:0000313" key="14">
    <source>
        <dbReference type="Proteomes" id="UP000291343"/>
    </source>
</evidence>
<evidence type="ECO:0000256" key="4">
    <source>
        <dbReference type="ARBA" id="ARBA00022448"/>
    </source>
</evidence>
<feature type="chain" id="PRO_5019622352" description="Apolipoprotein D" evidence="10">
    <location>
        <begin position="24"/>
        <end position="208"/>
    </location>
</feature>
<name>A0A482WY73_LAOST</name>
<evidence type="ECO:0000256" key="6">
    <source>
        <dbReference type="ARBA" id="ARBA00022729"/>
    </source>
</evidence>
<dbReference type="GO" id="GO:0005737">
    <property type="term" value="C:cytoplasm"/>
    <property type="evidence" value="ECO:0007669"/>
    <property type="project" value="TreeGrafter"/>
</dbReference>
<comment type="similarity">
    <text evidence="2 10 11">Belongs to the calycin superfamily. Lipocalin family.</text>
</comment>
<evidence type="ECO:0000259" key="12">
    <source>
        <dbReference type="Pfam" id="PF00061"/>
    </source>
</evidence>
<organism evidence="13 14">
    <name type="scientific">Laodelphax striatellus</name>
    <name type="common">Small brown planthopper</name>
    <name type="synonym">Delphax striatella</name>
    <dbReference type="NCBI Taxonomy" id="195883"/>
    <lineage>
        <taxon>Eukaryota</taxon>
        <taxon>Metazoa</taxon>
        <taxon>Ecdysozoa</taxon>
        <taxon>Arthropoda</taxon>
        <taxon>Hexapoda</taxon>
        <taxon>Insecta</taxon>
        <taxon>Pterygota</taxon>
        <taxon>Neoptera</taxon>
        <taxon>Paraneoptera</taxon>
        <taxon>Hemiptera</taxon>
        <taxon>Auchenorrhyncha</taxon>
        <taxon>Fulgoroidea</taxon>
        <taxon>Delphacidae</taxon>
        <taxon>Criomorphinae</taxon>
        <taxon>Laodelphax</taxon>
    </lineage>
</organism>
<dbReference type="Pfam" id="PF00061">
    <property type="entry name" value="Lipocalin"/>
    <property type="match status" value="1"/>
</dbReference>
<keyword evidence="7" id="KW-0446">Lipid-binding</keyword>
<dbReference type="InterPro" id="IPR022271">
    <property type="entry name" value="Lipocalin_ApoD"/>
</dbReference>
<evidence type="ECO:0000256" key="8">
    <source>
        <dbReference type="ARBA" id="ARBA00023157"/>
    </source>
</evidence>
<dbReference type="SUPFAM" id="SSF50814">
    <property type="entry name" value="Lipocalins"/>
    <property type="match status" value="1"/>
</dbReference>
<evidence type="ECO:0000256" key="10">
    <source>
        <dbReference type="PIRNR" id="PIRNR036893"/>
    </source>
</evidence>
<feature type="domain" description="Lipocalin/cytosolic fatty-acid binding" evidence="12">
    <location>
        <begin position="47"/>
        <end position="184"/>
    </location>
</feature>
<dbReference type="EMBL" id="QKKF02022267">
    <property type="protein sequence ID" value="RZF38443.1"/>
    <property type="molecule type" value="Genomic_DNA"/>
</dbReference>
<dbReference type="InterPro" id="IPR000566">
    <property type="entry name" value="Lipocln_cytosolic_FA-bd_dom"/>
</dbReference>
<dbReference type="Proteomes" id="UP000291343">
    <property type="component" value="Unassembled WGS sequence"/>
</dbReference>
<evidence type="ECO:0000256" key="1">
    <source>
        <dbReference type="ARBA" id="ARBA00004613"/>
    </source>
</evidence>
<evidence type="ECO:0000256" key="7">
    <source>
        <dbReference type="ARBA" id="ARBA00023121"/>
    </source>
</evidence>
<feature type="signal peptide" evidence="10">
    <location>
        <begin position="1"/>
        <end position="23"/>
    </location>
</feature>
<dbReference type="PIRSF" id="PIRSF036893">
    <property type="entry name" value="Lipocalin_ApoD"/>
    <property type="match status" value="1"/>
</dbReference>
<reference evidence="13 14" key="1">
    <citation type="journal article" date="2017" name="Gigascience">
        <title>Genome sequence of the small brown planthopper, Laodelphax striatellus.</title>
        <authorList>
            <person name="Zhu J."/>
            <person name="Jiang F."/>
            <person name="Wang X."/>
            <person name="Yang P."/>
            <person name="Bao Y."/>
            <person name="Zhao W."/>
            <person name="Wang W."/>
            <person name="Lu H."/>
            <person name="Wang Q."/>
            <person name="Cui N."/>
            <person name="Li J."/>
            <person name="Chen X."/>
            <person name="Luo L."/>
            <person name="Yu J."/>
            <person name="Kang L."/>
            <person name="Cui F."/>
        </authorList>
    </citation>
    <scope>NUCLEOTIDE SEQUENCE [LARGE SCALE GENOMIC DNA]</scope>
    <source>
        <strain evidence="13">Lst14</strain>
    </source>
</reference>
<gene>
    <name evidence="13" type="ORF">LSTR_LSTR011933</name>
</gene>
<evidence type="ECO:0000256" key="3">
    <source>
        <dbReference type="ARBA" id="ARBA00019890"/>
    </source>
</evidence>
<dbReference type="GO" id="GO:0008289">
    <property type="term" value="F:lipid binding"/>
    <property type="evidence" value="ECO:0007669"/>
    <property type="project" value="UniProtKB-KW"/>
</dbReference>
<dbReference type="GO" id="GO:0031409">
    <property type="term" value="F:pigment binding"/>
    <property type="evidence" value="ECO:0007669"/>
    <property type="project" value="InterPro"/>
</dbReference>
<keyword evidence="4" id="KW-0813">Transport</keyword>
<dbReference type="PANTHER" id="PTHR10612">
    <property type="entry name" value="APOLIPOPROTEIN D"/>
    <property type="match status" value="1"/>
</dbReference>
<evidence type="ECO:0000256" key="9">
    <source>
        <dbReference type="ARBA" id="ARBA00023180"/>
    </source>
</evidence>
<evidence type="ECO:0000256" key="5">
    <source>
        <dbReference type="ARBA" id="ARBA00022525"/>
    </source>
</evidence>
<dbReference type="PROSITE" id="PS00213">
    <property type="entry name" value="LIPOCALIN"/>
    <property type="match status" value="1"/>
</dbReference>
<sequence length="208" mass="23330">MAYYVKVFMVIAALSSIYESVYGQSVGYGSCPDVTVLSNFDPSKYTGRWYEAERMFNKQEVGGSCVTSDYAVEKDSLFRNTGNLFVTNTMKDRNGIVSSISGKAVPLDESSSEAKYVLSYDGNLSGGTYWVLDTDYNNYSVVYSCNSIGPVLNMKYVWLFTREPEAPQYILDYMKSFLKEKGLSSILLGKTNQENCNYPISAYVPIYT</sequence>
<dbReference type="GO" id="GO:0000302">
    <property type="term" value="P:response to reactive oxygen species"/>
    <property type="evidence" value="ECO:0007669"/>
    <property type="project" value="TreeGrafter"/>
</dbReference>
<dbReference type="InterPro" id="IPR003057">
    <property type="entry name" value="Invtbrt_color"/>
</dbReference>
<dbReference type="AlphaFoldDB" id="A0A482WY73"/>
<dbReference type="GO" id="GO:0005576">
    <property type="term" value="C:extracellular region"/>
    <property type="evidence" value="ECO:0007669"/>
    <property type="project" value="UniProtKB-SubCell"/>
</dbReference>
<dbReference type="OrthoDB" id="565904at2759"/>
<evidence type="ECO:0000313" key="13">
    <source>
        <dbReference type="EMBL" id="RZF38443.1"/>
    </source>
</evidence>
<proteinExistence type="inferred from homology"/>
<keyword evidence="9" id="KW-0325">Glycoprotein</keyword>
<evidence type="ECO:0000256" key="2">
    <source>
        <dbReference type="ARBA" id="ARBA00006889"/>
    </source>
</evidence>
<dbReference type="PANTHER" id="PTHR10612:SF34">
    <property type="entry name" value="APOLIPOPROTEIN D"/>
    <property type="match status" value="1"/>
</dbReference>
<dbReference type="SMR" id="A0A482WY73"/>
<dbReference type="PRINTS" id="PR01273">
    <property type="entry name" value="INVTBRTCOLOR"/>
</dbReference>
<keyword evidence="6 10" id="KW-0732">Signal</keyword>
<keyword evidence="5" id="KW-0964">Secreted</keyword>
<accession>A0A482WY73</accession>
<protein>
    <recommendedName>
        <fullName evidence="3">Apolipoprotein D</fullName>
    </recommendedName>
</protein>
<dbReference type="InterPro" id="IPR012674">
    <property type="entry name" value="Calycin"/>
</dbReference>
<dbReference type="FunFam" id="2.40.128.20:FF:000003">
    <property type="entry name" value="Apolipoprotein D"/>
    <property type="match status" value="1"/>
</dbReference>
<dbReference type="Gene3D" id="2.40.128.20">
    <property type="match status" value="1"/>
</dbReference>
<keyword evidence="8" id="KW-1015">Disulfide bond</keyword>
<keyword evidence="14" id="KW-1185">Reference proteome</keyword>
<comment type="subcellular location">
    <subcellularLocation>
        <location evidence="1">Secreted</location>
    </subcellularLocation>
</comment>
<dbReference type="InParanoid" id="A0A482WY73"/>